<evidence type="ECO:0000256" key="4">
    <source>
        <dbReference type="ARBA" id="ARBA00023186"/>
    </source>
</evidence>
<dbReference type="RefSeq" id="WP_154029346.1">
    <property type="nucleotide sequence ID" value="NZ_LR217710.1"/>
</dbReference>
<evidence type="ECO:0000313" key="6">
    <source>
        <dbReference type="EMBL" id="VFP81587.1"/>
    </source>
</evidence>
<dbReference type="InterPro" id="IPR052029">
    <property type="entry name" value="PpiD_chaperone"/>
</dbReference>
<dbReference type="PANTHER" id="PTHR47529:SF1">
    <property type="entry name" value="PERIPLASMIC CHAPERONE PPID"/>
    <property type="match status" value="1"/>
</dbReference>
<evidence type="ECO:0000313" key="7">
    <source>
        <dbReference type="Proteomes" id="UP000294344"/>
    </source>
</evidence>
<keyword evidence="5" id="KW-0812">Transmembrane</keyword>
<dbReference type="Proteomes" id="UP000294344">
    <property type="component" value="Chromosome"/>
</dbReference>
<accession>A0A451D710</accession>
<organism evidence="6 7">
    <name type="scientific">Buchnera aphidicola</name>
    <name type="common">Cinara curvipes</name>
    <dbReference type="NCBI Taxonomy" id="2518975"/>
    <lineage>
        <taxon>Bacteria</taxon>
        <taxon>Pseudomonadati</taxon>
        <taxon>Pseudomonadota</taxon>
        <taxon>Gammaproteobacteria</taxon>
        <taxon>Enterobacterales</taxon>
        <taxon>Erwiniaceae</taxon>
        <taxon>Buchnera</taxon>
    </lineage>
</organism>
<dbReference type="OrthoDB" id="6553282at2"/>
<evidence type="ECO:0000256" key="5">
    <source>
        <dbReference type="SAM" id="Phobius"/>
    </source>
</evidence>
<gene>
    <name evidence="6" type="primary">ppiD</name>
    <name evidence="6" type="ORF">BUCICURV3402_307</name>
</gene>
<dbReference type="AlphaFoldDB" id="A0A451D710"/>
<feature type="transmembrane region" description="Helical" evidence="5">
    <location>
        <begin position="12"/>
        <end position="34"/>
    </location>
</feature>
<evidence type="ECO:0000256" key="2">
    <source>
        <dbReference type="ARBA" id="ARBA00022475"/>
    </source>
</evidence>
<dbReference type="GO" id="GO:0003755">
    <property type="term" value="F:peptidyl-prolyl cis-trans isomerase activity"/>
    <property type="evidence" value="ECO:0007669"/>
    <property type="project" value="UniProtKB-EC"/>
</dbReference>
<keyword evidence="4" id="KW-0143">Chaperone</keyword>
<dbReference type="Pfam" id="PF13624">
    <property type="entry name" value="SurA_N_3"/>
    <property type="match status" value="1"/>
</dbReference>
<keyword evidence="5" id="KW-1133">Transmembrane helix</keyword>
<evidence type="ECO:0000256" key="1">
    <source>
        <dbReference type="ARBA" id="ARBA00004236"/>
    </source>
</evidence>
<name>A0A451D710_9GAMM</name>
<dbReference type="EC" id="5.2.1.8" evidence="6"/>
<keyword evidence="2" id="KW-1003">Cell membrane</keyword>
<dbReference type="GO" id="GO:0005886">
    <property type="term" value="C:plasma membrane"/>
    <property type="evidence" value="ECO:0007669"/>
    <property type="project" value="UniProtKB-SubCell"/>
</dbReference>
<keyword evidence="3 5" id="KW-0472">Membrane</keyword>
<evidence type="ECO:0000256" key="3">
    <source>
        <dbReference type="ARBA" id="ARBA00023136"/>
    </source>
</evidence>
<protein>
    <submittedName>
        <fullName evidence="6">Peptidyl-prolyl cis-trans isomerase D</fullName>
        <ecNumber evidence="6">5.2.1.8</ecNumber>
    </submittedName>
</protein>
<sequence length="608" mass="74022">MSLLKNFYKKIILIIITTVIVLSIILSNISGLFINQKELPIIHINKEKIYSKILQLSYNIIKRKNNTNIKNILEHRISKQEYKQYILQQIIIKIINESLLKQYIDIIDLKMLGKYVKELIYSSKYFNVNNSFNYIRYFKFINFIMYSHNQYVNVLKKKIAVQYLIKILLKSIIILKQDIFNKFKKITNKKNIQITNFKIDLTKSEKKNNINDIKKYFYLNKEKFYAPSSATIHVANLKKKIPIKNNNIQSLIKNIKKKLIKKKYNFNFIKINPSTIKNFFLKIYQRKKINKEIKNKKINYIKLGWIKSKNTPKIIKKFRLKKIGDYSKIIFYKNNFFIFKLNSIQNINNKNIHKIKNYVIKKIKHQKNIFKKIIFNNMLYILLNNHNIKLKNLLPKNSIKVYKKTIIKFPKQIKNYYLNTFNKYIKKNFFYKKKSYFNPNIQTYTNKKKHIYLLKMKSYVKKHLLNKKIVYKKILGNFLLKKMYKKNHTSIKNFLLKKYNKKKFFFDKNPIYIYNPQTLFFKHNDEIKKIIKQLPSIQKNRYIYIFFKKSKQKNYLIIFKKEFFEKINKTEKYLINQQIKQYLKLKVITAILQNLYKKSKITYNSNIE</sequence>
<dbReference type="PANTHER" id="PTHR47529">
    <property type="entry name" value="PEPTIDYL-PROLYL CIS-TRANS ISOMERASE D"/>
    <property type="match status" value="1"/>
</dbReference>
<proteinExistence type="predicted"/>
<dbReference type="EMBL" id="LR217710">
    <property type="protein sequence ID" value="VFP81587.1"/>
    <property type="molecule type" value="Genomic_DNA"/>
</dbReference>
<reference evidence="6 7" key="1">
    <citation type="submission" date="2019-02" db="EMBL/GenBank/DDBJ databases">
        <authorList>
            <person name="Manzano-Marin A."/>
            <person name="Manzano-Marin A."/>
        </authorList>
    </citation>
    <scope>NUCLEOTIDE SEQUENCE [LARGE SCALE GENOMIC DNA]</scope>
    <source>
        <strain evidence="6 7">BuCicurvipes</strain>
    </source>
</reference>
<keyword evidence="6" id="KW-0413">Isomerase</keyword>
<comment type="subcellular location">
    <subcellularLocation>
        <location evidence="1">Cell membrane</location>
    </subcellularLocation>
</comment>